<dbReference type="PANTHER" id="PTHR11851">
    <property type="entry name" value="METALLOPROTEASE"/>
    <property type="match status" value="1"/>
</dbReference>
<dbReference type="Gene3D" id="3.30.830.10">
    <property type="entry name" value="Metalloenzyme, LuxS/M16 peptidase-like"/>
    <property type="match status" value="2"/>
</dbReference>
<dbReference type="NCBIfam" id="NF047422">
    <property type="entry name" value="YfmF_fam"/>
    <property type="match status" value="1"/>
</dbReference>
<evidence type="ECO:0000256" key="1">
    <source>
        <dbReference type="SAM" id="Coils"/>
    </source>
</evidence>
<dbReference type="Proteomes" id="UP001500880">
    <property type="component" value="Unassembled WGS sequence"/>
</dbReference>
<proteinExistence type="predicted"/>
<keyword evidence="1" id="KW-0175">Coiled coil</keyword>
<dbReference type="SUPFAM" id="SSF63411">
    <property type="entry name" value="LuxS/MPP-like metallohydrolase"/>
    <property type="match status" value="2"/>
</dbReference>
<evidence type="ECO:0000313" key="3">
    <source>
        <dbReference type="EMBL" id="GAA0495990.1"/>
    </source>
</evidence>
<evidence type="ECO:0000259" key="2">
    <source>
        <dbReference type="Pfam" id="PF05193"/>
    </source>
</evidence>
<dbReference type="InterPro" id="IPR011249">
    <property type="entry name" value="Metalloenz_LuxS/M16"/>
</dbReference>
<feature type="coiled-coil region" evidence="1">
    <location>
        <begin position="132"/>
        <end position="159"/>
    </location>
</feature>
<sequence length="427" mass="49487">MAELTEHQFDMEGYQLHVIPTKKFKTNVLVIRFLAPLQRDIATRRALLSFVMQKGTKDYPSERKLRTRLDELYGADLNIDVSKKGENHLITIRMSFVNEKFLPDENSLMDEVMELVQQILLKPLLEENVFKSEIVEKEKETLRQKIESIKDQKMSYANMRLIDEMCQNEPYATHVHGYLEDLESIDGQTLYNTFQSMLKEDRMDVYLLGDVDVEETKQTIGQSLSFDRYPVHSSSLVQSPSESKQGQEVTEKQKIQQGKLHLGFRTQTTFKDSDYFTMQVFNGLFGGFPHSKLFANVREKHQLAYYAASRFESHKGLLLVFSGIAPEAYDKAKEIIIKQFEEMQKGNFTDTEVEETKRLTIHQLKETFDHPVGIIEIMYHQVLANQKRTPGEMFEGVEQVTKQDLISFADKVKLDTIYFLTSEGDNA</sequence>
<gene>
    <name evidence="3" type="ORF">GCM10008986_23560</name>
</gene>
<dbReference type="InterPro" id="IPR007863">
    <property type="entry name" value="Peptidase_M16_C"/>
</dbReference>
<protein>
    <submittedName>
        <fullName evidence="3">Pitrilysin family protein</fullName>
    </submittedName>
</protein>
<keyword evidence="4" id="KW-1185">Reference proteome</keyword>
<dbReference type="PANTHER" id="PTHR11851:SF186">
    <property type="entry name" value="INACTIVE METALLOPROTEASE YMFF-RELATED"/>
    <property type="match status" value="1"/>
</dbReference>
<evidence type="ECO:0000313" key="4">
    <source>
        <dbReference type="Proteomes" id="UP001500880"/>
    </source>
</evidence>
<dbReference type="RefSeq" id="WP_343841267.1">
    <property type="nucleotide sequence ID" value="NZ_BAAADO010000004.1"/>
</dbReference>
<name>A0ABP3LCZ6_9BACI</name>
<feature type="domain" description="Peptidase M16 C-terminal" evidence="2">
    <location>
        <begin position="185"/>
        <end position="358"/>
    </location>
</feature>
<dbReference type="Pfam" id="PF05193">
    <property type="entry name" value="Peptidase_M16_C"/>
    <property type="match status" value="1"/>
</dbReference>
<accession>A0ABP3LCZ6</accession>
<comment type="caution">
    <text evidence="3">The sequence shown here is derived from an EMBL/GenBank/DDBJ whole genome shotgun (WGS) entry which is preliminary data.</text>
</comment>
<organism evidence="3 4">
    <name type="scientific">Salinibacillus aidingensis</name>
    <dbReference type="NCBI Taxonomy" id="237684"/>
    <lineage>
        <taxon>Bacteria</taxon>
        <taxon>Bacillati</taxon>
        <taxon>Bacillota</taxon>
        <taxon>Bacilli</taxon>
        <taxon>Bacillales</taxon>
        <taxon>Bacillaceae</taxon>
        <taxon>Salinibacillus</taxon>
    </lineage>
</organism>
<dbReference type="InterPro" id="IPR050361">
    <property type="entry name" value="MPP/UQCRC_Complex"/>
</dbReference>
<reference evidence="4" key="1">
    <citation type="journal article" date="2019" name="Int. J. Syst. Evol. Microbiol.">
        <title>The Global Catalogue of Microorganisms (GCM) 10K type strain sequencing project: providing services to taxonomists for standard genome sequencing and annotation.</title>
        <authorList>
            <consortium name="The Broad Institute Genomics Platform"/>
            <consortium name="The Broad Institute Genome Sequencing Center for Infectious Disease"/>
            <person name="Wu L."/>
            <person name="Ma J."/>
        </authorList>
    </citation>
    <scope>NUCLEOTIDE SEQUENCE [LARGE SCALE GENOMIC DNA]</scope>
    <source>
        <strain evidence="4">JCM 12389</strain>
    </source>
</reference>
<dbReference type="EMBL" id="BAAADO010000004">
    <property type="protein sequence ID" value="GAA0495990.1"/>
    <property type="molecule type" value="Genomic_DNA"/>
</dbReference>